<protein>
    <recommendedName>
        <fullName evidence="3">Serine arginine repetitive matrix protein 2</fullName>
    </recommendedName>
</protein>
<dbReference type="AlphaFoldDB" id="A0A0W0F920"/>
<evidence type="ECO:0000313" key="2">
    <source>
        <dbReference type="Proteomes" id="UP000054988"/>
    </source>
</evidence>
<evidence type="ECO:0008006" key="3">
    <source>
        <dbReference type="Google" id="ProtNLM"/>
    </source>
</evidence>
<dbReference type="Gene3D" id="1.25.40.10">
    <property type="entry name" value="Tetratricopeptide repeat domain"/>
    <property type="match status" value="1"/>
</dbReference>
<dbReference type="eggNOG" id="ENOG502S7VV">
    <property type="taxonomic scope" value="Eukaryota"/>
</dbReference>
<evidence type="ECO:0000313" key="1">
    <source>
        <dbReference type="EMBL" id="KTB32839.1"/>
    </source>
</evidence>
<organism evidence="1 2">
    <name type="scientific">Moniliophthora roreri</name>
    <name type="common">Frosty pod rot fungus</name>
    <name type="synonym">Monilia roreri</name>
    <dbReference type="NCBI Taxonomy" id="221103"/>
    <lineage>
        <taxon>Eukaryota</taxon>
        <taxon>Fungi</taxon>
        <taxon>Dikarya</taxon>
        <taxon>Basidiomycota</taxon>
        <taxon>Agaricomycotina</taxon>
        <taxon>Agaricomycetes</taxon>
        <taxon>Agaricomycetidae</taxon>
        <taxon>Agaricales</taxon>
        <taxon>Marasmiineae</taxon>
        <taxon>Marasmiaceae</taxon>
        <taxon>Moniliophthora</taxon>
    </lineage>
</organism>
<gene>
    <name evidence="1" type="ORF">WG66_14642</name>
</gene>
<reference evidence="1 2" key="1">
    <citation type="submission" date="2015-12" db="EMBL/GenBank/DDBJ databases">
        <title>Draft genome sequence of Moniliophthora roreri, the causal agent of frosty pod rot of cacao.</title>
        <authorList>
            <person name="Aime M.C."/>
            <person name="Diaz-Valderrama J.R."/>
            <person name="Kijpornyongpan T."/>
            <person name="Phillips-Mora W."/>
        </authorList>
    </citation>
    <scope>NUCLEOTIDE SEQUENCE [LARGE SCALE GENOMIC DNA]</scope>
    <source>
        <strain evidence="1 2">MCA 2952</strain>
    </source>
</reference>
<dbReference type="EMBL" id="LATX01002203">
    <property type="protein sequence ID" value="KTB32839.1"/>
    <property type="molecule type" value="Genomic_DNA"/>
</dbReference>
<dbReference type="Proteomes" id="UP000054988">
    <property type="component" value="Unassembled WGS sequence"/>
</dbReference>
<sequence length="521" mass="56411">MSLWRSRAVPLRSTLRSVLRISSRRAKSNLSSPDNLPHPQSHSVQQGFAQHPVFVFNVAKRFIKYSFVGLAILGSTSAAVYEASHQWVENVELKRPQEGPQVHTWEWDLDSEKWGGDDKGGTDPGLGLHGRHMVRAAWMALNWGAGQSNATVIATDISSSSGDGLLGPSGLKFIDPRLVLAEACLHTAVDVAERKSAAGRLLPWTLSQILSLHASVLARMGPDSLPAAKEQYERAWASQPALTKDSARLALKLGDLNFRMGQTEAAMAWWGRGAYLVQDKPNSSDAADYPNSFIQHMPESPSAQRTLLSILSSTSAFLATAGKLKEARALDEASFGLIRSTRHPESISSVSAAHALHALTLLQRSSICCIRLGEIYHALKGRPAVPIQWLSTAAQSSERVALALTGVSSGVISTIITNQSSLPSPKDTLLSSYTASPSMHQPAKRLLRDARRTAAESWNLIGILSEKKDPKFALGCFKRAVVWASKADGFGEPGDETLAADWDVIWGNYSRLVGTTGRALD</sequence>
<proteinExistence type="predicted"/>
<accession>A0A0W0F920</accession>
<name>A0A0W0F920_MONRR</name>
<dbReference type="InterPro" id="IPR011990">
    <property type="entry name" value="TPR-like_helical_dom_sf"/>
</dbReference>
<comment type="caution">
    <text evidence="1">The sequence shown here is derived from an EMBL/GenBank/DDBJ whole genome shotgun (WGS) entry which is preliminary data.</text>
</comment>